<dbReference type="EMBL" id="KN846958">
    <property type="protein sequence ID" value="KIW68255.1"/>
    <property type="molecule type" value="Genomic_DNA"/>
</dbReference>
<evidence type="ECO:0000313" key="2">
    <source>
        <dbReference type="EMBL" id="KIW68255.1"/>
    </source>
</evidence>
<evidence type="ECO:0000313" key="3">
    <source>
        <dbReference type="Proteomes" id="UP000054266"/>
    </source>
</evidence>
<gene>
    <name evidence="2" type="ORF">PV04_04212</name>
</gene>
<feature type="compositionally biased region" description="Basic residues" evidence="1">
    <location>
        <begin position="80"/>
        <end position="95"/>
    </location>
</feature>
<keyword evidence="3" id="KW-1185">Reference proteome</keyword>
<feature type="region of interest" description="Disordered" evidence="1">
    <location>
        <begin position="1"/>
        <end position="143"/>
    </location>
</feature>
<dbReference type="Proteomes" id="UP000054266">
    <property type="component" value="Unassembled WGS sequence"/>
</dbReference>
<feature type="compositionally biased region" description="Polar residues" evidence="1">
    <location>
        <begin position="123"/>
        <end position="143"/>
    </location>
</feature>
<sequence length="555" mass="62766">MKAERFHFVDASISPANKKAYDLAKTEARAHAARISHPRQRPAKSPPVASSEDAQLNNLKQSPPQSPEQDEMTPPEGKPTKGRNARGPKTIRFRVRMPVPKARGQNKRSTSSKAHSGGIERPTSAQQQRNRSPSRATETSPSLSERMIHPVQLFKSINKSMLDPFFQPAAELSVPDSHLLHDYFKRVPYEIFGTTSSPLSKTIQGGAYEGMATNEIQLMWCLIAMESQGLSFQQTDTERQLSILSRRNYVYNLMRTKLADEKTAQLTPFVLSVAMAATIEKRLGNEQHARFHTRGLKRILDLRGGPKAIRDMQYPFGLMVFNILIEVGLPDLFDYQGLLRKLPQMRLKLRDLQAWNYQLLNSLGSENTQNHSAETPQSSRSQSLTRRVSAFGRPALKDYIEVPPGKRTEAEYRFYLAMLYAINNALWAFRYKPQASDMYLDTLADASEMSSSRGFILQCFGAKLPSLLLLLMIAHYVARSEEPDPTTEAVFADEEVFEFVELMMLASPESRDVVLKALWSWLTSETATDFACLSNSKLDIVLEEIEDRWLETKKG</sequence>
<reference evidence="2 3" key="1">
    <citation type="submission" date="2015-01" db="EMBL/GenBank/DDBJ databases">
        <title>The Genome Sequence of Capronia semiimmersa CBS27337.</title>
        <authorList>
            <consortium name="The Broad Institute Genomics Platform"/>
            <person name="Cuomo C."/>
            <person name="de Hoog S."/>
            <person name="Gorbushina A."/>
            <person name="Stielow B."/>
            <person name="Teixiera M."/>
            <person name="Abouelleil A."/>
            <person name="Chapman S.B."/>
            <person name="Priest M."/>
            <person name="Young S.K."/>
            <person name="Wortman J."/>
            <person name="Nusbaum C."/>
            <person name="Birren B."/>
        </authorList>
    </citation>
    <scope>NUCLEOTIDE SEQUENCE [LARGE SCALE GENOMIC DNA]</scope>
    <source>
        <strain evidence="2 3">CBS 27337</strain>
    </source>
</reference>
<protein>
    <submittedName>
        <fullName evidence="2">Uncharacterized protein</fullName>
    </submittedName>
</protein>
<feature type="compositionally biased region" description="Basic and acidic residues" evidence="1">
    <location>
        <begin position="19"/>
        <end position="30"/>
    </location>
</feature>
<evidence type="ECO:0000256" key="1">
    <source>
        <dbReference type="SAM" id="MobiDB-lite"/>
    </source>
</evidence>
<organism evidence="2 3">
    <name type="scientific">Phialophora macrospora</name>
    <dbReference type="NCBI Taxonomy" id="1851006"/>
    <lineage>
        <taxon>Eukaryota</taxon>
        <taxon>Fungi</taxon>
        <taxon>Dikarya</taxon>
        <taxon>Ascomycota</taxon>
        <taxon>Pezizomycotina</taxon>
        <taxon>Eurotiomycetes</taxon>
        <taxon>Chaetothyriomycetidae</taxon>
        <taxon>Chaetothyriales</taxon>
        <taxon>Herpotrichiellaceae</taxon>
        <taxon>Phialophora</taxon>
    </lineage>
</organism>
<accession>A0A0D2FNT8</accession>
<dbReference type="HOGENOM" id="CLU_470889_0_0_1"/>
<name>A0A0D2FNT8_9EURO</name>
<feature type="compositionally biased region" description="Polar residues" evidence="1">
    <location>
        <begin position="52"/>
        <end position="63"/>
    </location>
</feature>
<proteinExistence type="predicted"/>
<dbReference type="AlphaFoldDB" id="A0A0D2FNT8"/>
<feature type="region of interest" description="Disordered" evidence="1">
    <location>
        <begin position="366"/>
        <end position="385"/>
    </location>
</feature>
<dbReference type="PANTHER" id="PTHR37540">
    <property type="entry name" value="TRANSCRIPTION FACTOR (ACR-2), PUTATIVE-RELATED-RELATED"/>
    <property type="match status" value="1"/>
</dbReference>
<feature type="compositionally biased region" description="Basic residues" evidence="1">
    <location>
        <begin position="31"/>
        <end position="42"/>
    </location>
</feature>